<dbReference type="InterPro" id="IPR001841">
    <property type="entry name" value="Znf_RING"/>
</dbReference>
<dbReference type="AlphaFoldDB" id="A0AAV7V159"/>
<dbReference type="InterPro" id="IPR013083">
    <property type="entry name" value="Znf_RING/FYVE/PHD"/>
</dbReference>
<comment type="caution">
    <text evidence="9">The sequence shown here is derived from an EMBL/GenBank/DDBJ whole genome shotgun (WGS) entry which is preliminary data.</text>
</comment>
<dbReference type="Pfam" id="PF13765">
    <property type="entry name" value="PRY"/>
    <property type="match status" value="1"/>
</dbReference>
<proteinExistence type="predicted"/>
<feature type="domain" description="RING-type" evidence="6">
    <location>
        <begin position="41"/>
        <end position="82"/>
    </location>
</feature>
<dbReference type="InterPro" id="IPR000315">
    <property type="entry name" value="Znf_B-box"/>
</dbReference>
<dbReference type="CDD" id="cd19760">
    <property type="entry name" value="Bbox2_TRIM4-like"/>
    <property type="match status" value="1"/>
</dbReference>
<dbReference type="EMBL" id="JANPWB010000004">
    <property type="protein sequence ID" value="KAJ1195140.1"/>
    <property type="molecule type" value="Genomic_DNA"/>
</dbReference>
<feature type="domain" description="B box-type" evidence="7">
    <location>
        <begin position="115"/>
        <end position="156"/>
    </location>
</feature>
<dbReference type="PROSITE" id="PS50089">
    <property type="entry name" value="ZF_RING_2"/>
    <property type="match status" value="1"/>
</dbReference>
<dbReference type="InterPro" id="IPR001870">
    <property type="entry name" value="B30.2/SPRY"/>
</dbReference>
<dbReference type="InterPro" id="IPR003879">
    <property type="entry name" value="Butyrophylin_SPRY"/>
</dbReference>
<dbReference type="Gene3D" id="3.30.160.60">
    <property type="entry name" value="Classic Zinc Finger"/>
    <property type="match status" value="1"/>
</dbReference>
<dbReference type="InterPro" id="IPR043136">
    <property type="entry name" value="B30.2/SPRY_sf"/>
</dbReference>
<protein>
    <submittedName>
        <fullName evidence="9">Uncharacterized protein</fullName>
    </submittedName>
</protein>
<evidence type="ECO:0000256" key="1">
    <source>
        <dbReference type="ARBA" id="ARBA00022723"/>
    </source>
</evidence>
<sequence length="465" mass="53951">MHRSHLSQIVKANVSERSLAQLRTDMAAADPRAAFLEEATCSICRELFTDPVTLDCGHSFCLSCITRFKASQDLEKCCPECRERMDLEKELKLNKRLGNMAEMVKRLDIAPRGLATEVLCEDHGERLQLFCETDGALLCVVCRESRAHRRHRVTPVNEAKQEYKVKLQYWLDALRREMRYLLEAQLKEVEPYNTMRNKLRAEKQKIVTEIEQLHHRLRDNEQTLHWRLEEMEKTITMVENANISKLSNQITSLNALISDLEKKCKEPELDFLTDVRSALDRCKEVQFQGPEKIKKYKVMVTLDPDTAHPNLRLSEKGRRVRWTNRKQSLPDIPSRFTAPICVLGREGFTSGRRYWEVQLLQEGEWAVGVAVESVKRKEWIPGSPEGGVWAVEGYYGQYCALTSTETLLFPRERPVRLGVYLDYEGGQLSLYNADSMELLYTFTRVPFTDRLFPVFNLWGTDLRLV</sequence>
<evidence type="ECO:0000256" key="3">
    <source>
        <dbReference type="ARBA" id="ARBA00022833"/>
    </source>
</evidence>
<dbReference type="PROSITE" id="PS50119">
    <property type="entry name" value="ZF_BBOX"/>
    <property type="match status" value="1"/>
</dbReference>
<dbReference type="PRINTS" id="PR01407">
    <property type="entry name" value="BUTYPHLNCDUF"/>
</dbReference>
<dbReference type="SMART" id="SM00449">
    <property type="entry name" value="SPRY"/>
    <property type="match status" value="1"/>
</dbReference>
<dbReference type="SMART" id="SM00589">
    <property type="entry name" value="PRY"/>
    <property type="match status" value="1"/>
</dbReference>
<evidence type="ECO:0000256" key="2">
    <source>
        <dbReference type="ARBA" id="ARBA00022771"/>
    </source>
</evidence>
<keyword evidence="10" id="KW-1185">Reference proteome</keyword>
<dbReference type="GO" id="GO:0008270">
    <property type="term" value="F:zinc ion binding"/>
    <property type="evidence" value="ECO:0007669"/>
    <property type="project" value="UniProtKB-KW"/>
</dbReference>
<evidence type="ECO:0000259" key="6">
    <source>
        <dbReference type="PROSITE" id="PS50089"/>
    </source>
</evidence>
<dbReference type="SUPFAM" id="SSF49899">
    <property type="entry name" value="Concanavalin A-like lectins/glucanases"/>
    <property type="match status" value="1"/>
</dbReference>
<dbReference type="CDD" id="cd12888">
    <property type="entry name" value="SPRY_PRY_TRIM7_like"/>
    <property type="match status" value="1"/>
</dbReference>
<dbReference type="SUPFAM" id="SSF57850">
    <property type="entry name" value="RING/U-box"/>
    <property type="match status" value="1"/>
</dbReference>
<dbReference type="InterPro" id="IPR003877">
    <property type="entry name" value="SPRY_dom"/>
</dbReference>
<dbReference type="Gene3D" id="2.60.120.920">
    <property type="match status" value="1"/>
</dbReference>
<keyword evidence="4" id="KW-0175">Coiled coil</keyword>
<dbReference type="PROSITE" id="PS00518">
    <property type="entry name" value="ZF_RING_1"/>
    <property type="match status" value="1"/>
</dbReference>
<evidence type="ECO:0000313" key="10">
    <source>
        <dbReference type="Proteomes" id="UP001066276"/>
    </source>
</evidence>
<keyword evidence="3" id="KW-0862">Zinc</keyword>
<keyword evidence="2 5" id="KW-0863">Zinc-finger</keyword>
<evidence type="ECO:0000256" key="5">
    <source>
        <dbReference type="PROSITE-ProRule" id="PRU00024"/>
    </source>
</evidence>
<dbReference type="InterPro" id="IPR006574">
    <property type="entry name" value="PRY"/>
</dbReference>
<dbReference type="Pfam" id="PF00622">
    <property type="entry name" value="SPRY"/>
    <property type="match status" value="1"/>
</dbReference>
<evidence type="ECO:0000313" key="9">
    <source>
        <dbReference type="EMBL" id="KAJ1195140.1"/>
    </source>
</evidence>
<dbReference type="SMART" id="SM00336">
    <property type="entry name" value="BBOX"/>
    <property type="match status" value="1"/>
</dbReference>
<feature type="domain" description="B30.2/SPRY" evidence="8">
    <location>
        <begin position="280"/>
        <end position="465"/>
    </location>
</feature>
<dbReference type="SUPFAM" id="SSF57845">
    <property type="entry name" value="B-box zinc-binding domain"/>
    <property type="match status" value="1"/>
</dbReference>
<dbReference type="PANTHER" id="PTHR24103">
    <property type="entry name" value="E3 UBIQUITIN-PROTEIN LIGASE TRIM"/>
    <property type="match status" value="1"/>
</dbReference>
<dbReference type="FunFam" id="2.60.120.920:FF:000004">
    <property type="entry name" value="Butyrophilin subfamily 1 member A1"/>
    <property type="match status" value="1"/>
</dbReference>
<dbReference type="Proteomes" id="UP001066276">
    <property type="component" value="Chromosome 2_2"/>
</dbReference>
<keyword evidence="1" id="KW-0479">Metal-binding</keyword>
<dbReference type="InterPro" id="IPR013320">
    <property type="entry name" value="ConA-like_dom_sf"/>
</dbReference>
<dbReference type="Pfam" id="PF00643">
    <property type="entry name" value="zf-B_box"/>
    <property type="match status" value="1"/>
</dbReference>
<accession>A0AAV7V159</accession>
<evidence type="ECO:0000259" key="8">
    <source>
        <dbReference type="PROSITE" id="PS50188"/>
    </source>
</evidence>
<dbReference type="SMART" id="SM00184">
    <property type="entry name" value="RING"/>
    <property type="match status" value="1"/>
</dbReference>
<dbReference type="PROSITE" id="PS50188">
    <property type="entry name" value="B302_SPRY"/>
    <property type="match status" value="1"/>
</dbReference>
<evidence type="ECO:0000259" key="7">
    <source>
        <dbReference type="PROSITE" id="PS50119"/>
    </source>
</evidence>
<dbReference type="InterPro" id="IPR017907">
    <property type="entry name" value="Znf_RING_CS"/>
</dbReference>
<dbReference type="Pfam" id="PF15227">
    <property type="entry name" value="zf-C3HC4_4"/>
    <property type="match status" value="1"/>
</dbReference>
<name>A0AAV7V159_PLEWA</name>
<gene>
    <name evidence="9" type="ORF">NDU88_004421</name>
</gene>
<dbReference type="Gene3D" id="3.30.40.10">
    <property type="entry name" value="Zinc/RING finger domain, C3HC4 (zinc finger)"/>
    <property type="match status" value="1"/>
</dbReference>
<organism evidence="9 10">
    <name type="scientific">Pleurodeles waltl</name>
    <name type="common">Iberian ribbed newt</name>
    <dbReference type="NCBI Taxonomy" id="8319"/>
    <lineage>
        <taxon>Eukaryota</taxon>
        <taxon>Metazoa</taxon>
        <taxon>Chordata</taxon>
        <taxon>Craniata</taxon>
        <taxon>Vertebrata</taxon>
        <taxon>Euteleostomi</taxon>
        <taxon>Amphibia</taxon>
        <taxon>Batrachia</taxon>
        <taxon>Caudata</taxon>
        <taxon>Salamandroidea</taxon>
        <taxon>Salamandridae</taxon>
        <taxon>Pleurodelinae</taxon>
        <taxon>Pleurodeles</taxon>
    </lineage>
</organism>
<dbReference type="InterPro" id="IPR050143">
    <property type="entry name" value="TRIM/RBCC"/>
</dbReference>
<reference evidence="9" key="1">
    <citation type="journal article" date="2022" name="bioRxiv">
        <title>Sequencing and chromosome-scale assembly of the giantPleurodeles waltlgenome.</title>
        <authorList>
            <person name="Brown T."/>
            <person name="Elewa A."/>
            <person name="Iarovenko S."/>
            <person name="Subramanian E."/>
            <person name="Araus A.J."/>
            <person name="Petzold A."/>
            <person name="Susuki M."/>
            <person name="Suzuki K.-i.T."/>
            <person name="Hayashi T."/>
            <person name="Toyoda A."/>
            <person name="Oliveira C."/>
            <person name="Osipova E."/>
            <person name="Leigh N.D."/>
            <person name="Simon A."/>
            <person name="Yun M.H."/>
        </authorList>
    </citation>
    <scope>NUCLEOTIDE SEQUENCE</scope>
    <source>
        <strain evidence="9">20211129_DDA</strain>
        <tissue evidence="9">Liver</tissue>
    </source>
</reference>
<evidence type="ECO:0000256" key="4">
    <source>
        <dbReference type="ARBA" id="ARBA00023054"/>
    </source>
</evidence>